<dbReference type="OrthoDB" id="7870459at2"/>
<keyword evidence="3" id="KW-1185">Reference proteome</keyword>
<dbReference type="Proteomes" id="UP000004507">
    <property type="component" value="Unassembled WGS sequence"/>
</dbReference>
<evidence type="ECO:0008006" key="4">
    <source>
        <dbReference type="Google" id="ProtNLM"/>
    </source>
</evidence>
<comment type="caution">
    <text evidence="2">The sequence shown here is derived from an EMBL/GenBank/DDBJ whole genome shotgun (WGS) entry which is preliminary data.</text>
</comment>
<organism evidence="2 3">
    <name type="scientific">Yoonia vestfoldensis SKA53</name>
    <dbReference type="NCBI Taxonomy" id="314232"/>
    <lineage>
        <taxon>Bacteria</taxon>
        <taxon>Pseudomonadati</taxon>
        <taxon>Pseudomonadota</taxon>
        <taxon>Alphaproteobacteria</taxon>
        <taxon>Rhodobacterales</taxon>
        <taxon>Paracoccaceae</taxon>
        <taxon>Yoonia</taxon>
    </lineage>
</organism>
<reference evidence="2 3" key="1">
    <citation type="submission" date="2006-01" db="EMBL/GenBank/DDBJ databases">
        <authorList>
            <person name="Hagstrom A."/>
            <person name="Ferriera S."/>
            <person name="Johnson J."/>
            <person name="Kravitz S."/>
            <person name="Halpern A."/>
            <person name="Remington K."/>
            <person name="Beeson K."/>
            <person name="Tran B."/>
            <person name="Rogers Y.-H."/>
            <person name="Friedman R."/>
            <person name="Venter J.C."/>
        </authorList>
    </citation>
    <scope>NUCLEOTIDE SEQUENCE [LARGE SCALE GENOMIC DNA]</scope>
    <source>
        <strain evidence="2 3">SKA53</strain>
    </source>
</reference>
<dbReference type="RefSeq" id="WP_007205437.1">
    <property type="nucleotide sequence ID" value="NZ_CH672414.1"/>
</dbReference>
<dbReference type="AlphaFoldDB" id="A3V6Q1"/>
<sequence length="761" mass="78357">MTPDFALSLSLAGIDLLQRTDTGWRRVGTASLLSQDIAADLADLRSKGQALAPDGFCTKLVIPMEQVKYLALDGIQTTLADITQALDGTTPYALDALAIDFERSNGRTHIAAVAQDTLREAEDFAAAHGFNPVAFVAVPDPDTFAQEIFFGPTTMAARNLGPGVTVTRDSLPVRLIGTRIKAYMLEPHTAVIPSAAASEPAQVTPLDQIITEYYPQHRPAAVVPALPRVVLSDAVPAAPDHLDRIIGAYHAPTTQTEVPMIAVPAPGSTRAVVLGGVMATVSTAALRWPAYRVSGAIAASLAALGVIWWLQSGPMPVDAVPVDVPVTVAAQSQSGPTAVQLDIAIAPPDQQALAQRLPEADTAFATSPPPLPLTPDAADSPGGAPQPPPARVMATTHVLSADQAQAAYAATGVWQRPPRFVDQPSATTTQDVTLPAIAAAPIPVAAPRLADIETLTTDLAFVPPAIPPAAGTIFDIDEDGFVRATPEGTLTPEGVVVYAGLPNVPFRVRPTLPPNTDAALVDTSVADILADIVVIPGPPPVVPPVRPAAVEDRTAGGVSLAGLQPGATGQDAIGDLAPPPGAIRPRVRPALPASATVASEIEAVLGGIALATPNPSATASALAVTRSLRPTSRPNNFDRVVAAARSRQQPAAAPSLGAIAAAPAAPVQTAAPPAPQNYEPVPGGVARAATQDSAIRLRDINLIGVYGQPSARRALVRLSNGQFVRVQVGSDLDGGQVTAIGENALNYVKRGTTYALQIPQG</sequence>
<proteinExistence type="predicted"/>
<dbReference type="EMBL" id="AAMS01000006">
    <property type="protein sequence ID" value="EAQ05917.1"/>
    <property type="molecule type" value="Genomic_DNA"/>
</dbReference>
<evidence type="ECO:0000256" key="1">
    <source>
        <dbReference type="SAM" id="MobiDB-lite"/>
    </source>
</evidence>
<feature type="region of interest" description="Disordered" evidence="1">
    <location>
        <begin position="362"/>
        <end position="390"/>
    </location>
</feature>
<dbReference type="STRING" id="314232.SKA53_07426"/>
<evidence type="ECO:0000313" key="2">
    <source>
        <dbReference type="EMBL" id="EAQ05917.1"/>
    </source>
</evidence>
<accession>A3V6Q1</accession>
<protein>
    <recommendedName>
        <fullName evidence="4">Type IV pilus biogenesis protein PilP</fullName>
    </recommendedName>
</protein>
<dbReference type="HOGENOM" id="CLU_008842_0_0_5"/>
<evidence type="ECO:0000313" key="3">
    <source>
        <dbReference type="Proteomes" id="UP000004507"/>
    </source>
</evidence>
<name>A3V6Q1_9RHOB</name>
<dbReference type="eggNOG" id="ENOG502Z7MY">
    <property type="taxonomic scope" value="Bacteria"/>
</dbReference>
<gene>
    <name evidence="2" type="ORF">SKA53_07426</name>
</gene>